<dbReference type="PROSITE" id="PS00135">
    <property type="entry name" value="TRYPSIN_SER"/>
    <property type="match status" value="1"/>
</dbReference>
<dbReference type="OrthoDB" id="271725at2759"/>
<dbReference type="SMR" id="A0A0Q9WP94"/>
<evidence type="ECO:0000256" key="8">
    <source>
        <dbReference type="ARBA" id="ARBA00023145"/>
    </source>
</evidence>
<dbReference type="InterPro" id="IPR050430">
    <property type="entry name" value="Peptidase_S1"/>
</dbReference>
<keyword evidence="6 12" id="KW-0378">Hydrolase</keyword>
<dbReference type="EC" id="3.4.21.4" evidence="11"/>
<dbReference type="InterPro" id="IPR009003">
    <property type="entry name" value="Peptidase_S1_PA"/>
</dbReference>
<evidence type="ECO:0000256" key="5">
    <source>
        <dbReference type="ARBA" id="ARBA00022729"/>
    </source>
</evidence>
<dbReference type="CDD" id="cd00190">
    <property type="entry name" value="Tryp_SPc"/>
    <property type="match status" value="1"/>
</dbReference>
<comment type="subcellular location">
    <subcellularLocation>
        <location evidence="1">Secreted</location>
        <location evidence="1">Extracellular space</location>
    </subcellularLocation>
</comment>
<dbReference type="PRINTS" id="PR00722">
    <property type="entry name" value="CHYMOTRYPSIN"/>
</dbReference>
<proteinExistence type="inferred from homology"/>
<dbReference type="STRING" id="7260.A0A0Q9WP94"/>
<dbReference type="PROSITE" id="PS00134">
    <property type="entry name" value="TRYPSIN_HIS"/>
    <property type="match status" value="1"/>
</dbReference>
<protein>
    <recommendedName>
        <fullName evidence="11">trypsin</fullName>
        <ecNumber evidence="11">3.4.21.4</ecNumber>
    </recommendedName>
</protein>
<keyword evidence="5" id="KW-0732">Signal</keyword>
<dbReference type="Gene3D" id="2.40.10.10">
    <property type="entry name" value="Trypsin-like serine proteases"/>
    <property type="match status" value="2"/>
</dbReference>
<dbReference type="AlphaFoldDB" id="A0A0Q9WP94"/>
<dbReference type="PANTHER" id="PTHR24276">
    <property type="entry name" value="POLYSERASE-RELATED"/>
    <property type="match status" value="1"/>
</dbReference>
<dbReference type="SMART" id="SM00020">
    <property type="entry name" value="Tryp_SPc"/>
    <property type="match status" value="1"/>
</dbReference>
<evidence type="ECO:0000259" key="13">
    <source>
        <dbReference type="PROSITE" id="PS50240"/>
    </source>
</evidence>
<gene>
    <name evidence="14" type="primary">Dwil\GK27108</name>
    <name evidence="14" type="ORF">Dwil_GK27108</name>
</gene>
<dbReference type="InterPro" id="IPR001254">
    <property type="entry name" value="Trypsin_dom"/>
</dbReference>
<comment type="catalytic activity">
    <reaction evidence="10">
        <text>Preferential cleavage: Arg-|-Xaa, Lys-|-Xaa.</text>
        <dbReference type="EC" id="3.4.21.4"/>
    </reaction>
</comment>
<keyword evidence="9" id="KW-1015">Disulfide bond</keyword>
<dbReference type="SUPFAM" id="SSF50494">
    <property type="entry name" value="Trypsin-like serine proteases"/>
    <property type="match status" value="1"/>
</dbReference>
<dbReference type="Pfam" id="PF00089">
    <property type="entry name" value="Trypsin"/>
    <property type="match status" value="1"/>
</dbReference>
<evidence type="ECO:0000313" key="15">
    <source>
        <dbReference type="Proteomes" id="UP000007798"/>
    </source>
</evidence>
<dbReference type="InterPro" id="IPR001314">
    <property type="entry name" value="Peptidase_S1A"/>
</dbReference>
<name>A0A0Q9WP94_DROWI</name>
<evidence type="ECO:0000256" key="6">
    <source>
        <dbReference type="ARBA" id="ARBA00022801"/>
    </source>
</evidence>
<dbReference type="GO" id="GO:0006508">
    <property type="term" value="P:proteolysis"/>
    <property type="evidence" value="ECO:0007669"/>
    <property type="project" value="UniProtKB-KW"/>
</dbReference>
<keyword evidence="7 12" id="KW-0720">Serine protease</keyword>
<keyword evidence="15" id="KW-1185">Reference proteome</keyword>
<evidence type="ECO:0000256" key="1">
    <source>
        <dbReference type="ARBA" id="ARBA00004239"/>
    </source>
</evidence>
<dbReference type="InterPro" id="IPR043504">
    <property type="entry name" value="Peptidase_S1_PA_chymotrypsin"/>
</dbReference>
<evidence type="ECO:0000256" key="10">
    <source>
        <dbReference type="ARBA" id="ARBA00036320"/>
    </source>
</evidence>
<accession>A0A0Q9WP94</accession>
<evidence type="ECO:0000256" key="12">
    <source>
        <dbReference type="RuleBase" id="RU363034"/>
    </source>
</evidence>
<comment type="similarity">
    <text evidence="2">Belongs to the peptidase S1 family.</text>
</comment>
<evidence type="ECO:0000256" key="2">
    <source>
        <dbReference type="ARBA" id="ARBA00007664"/>
    </source>
</evidence>
<dbReference type="PROSITE" id="PS50240">
    <property type="entry name" value="TRYPSIN_DOM"/>
    <property type="match status" value="1"/>
</dbReference>
<dbReference type="EMBL" id="CH963847">
    <property type="protein sequence ID" value="KRF97680.1"/>
    <property type="molecule type" value="Genomic_DNA"/>
</dbReference>
<evidence type="ECO:0000256" key="4">
    <source>
        <dbReference type="ARBA" id="ARBA00022670"/>
    </source>
</evidence>
<dbReference type="GO" id="GO:0005576">
    <property type="term" value="C:extracellular region"/>
    <property type="evidence" value="ECO:0007669"/>
    <property type="project" value="UniProtKB-SubCell"/>
</dbReference>
<evidence type="ECO:0000313" key="14">
    <source>
        <dbReference type="EMBL" id="KRF97680.1"/>
    </source>
</evidence>
<organism evidence="14 15">
    <name type="scientific">Drosophila willistoni</name>
    <name type="common">Fruit fly</name>
    <dbReference type="NCBI Taxonomy" id="7260"/>
    <lineage>
        <taxon>Eukaryota</taxon>
        <taxon>Metazoa</taxon>
        <taxon>Ecdysozoa</taxon>
        <taxon>Arthropoda</taxon>
        <taxon>Hexapoda</taxon>
        <taxon>Insecta</taxon>
        <taxon>Pterygota</taxon>
        <taxon>Neoptera</taxon>
        <taxon>Endopterygota</taxon>
        <taxon>Diptera</taxon>
        <taxon>Brachycera</taxon>
        <taxon>Muscomorpha</taxon>
        <taxon>Ephydroidea</taxon>
        <taxon>Drosophilidae</taxon>
        <taxon>Drosophila</taxon>
        <taxon>Sophophora</taxon>
    </lineage>
</organism>
<evidence type="ECO:0000256" key="11">
    <source>
        <dbReference type="ARBA" id="ARBA00038868"/>
    </source>
</evidence>
<keyword evidence="3" id="KW-0964">Secreted</keyword>
<reference evidence="14 15" key="1">
    <citation type="journal article" date="2007" name="Nature">
        <title>Evolution of genes and genomes on the Drosophila phylogeny.</title>
        <authorList>
            <consortium name="Drosophila 12 Genomes Consortium"/>
            <person name="Clark A.G."/>
            <person name="Eisen M.B."/>
            <person name="Smith D.R."/>
            <person name="Bergman C.M."/>
            <person name="Oliver B."/>
            <person name="Markow T.A."/>
            <person name="Kaufman T.C."/>
            <person name="Kellis M."/>
            <person name="Gelbart W."/>
            <person name="Iyer V.N."/>
            <person name="Pollard D.A."/>
            <person name="Sackton T.B."/>
            <person name="Larracuente A.M."/>
            <person name="Singh N.D."/>
            <person name="Abad J.P."/>
            <person name="Abt D.N."/>
            <person name="Adryan B."/>
            <person name="Aguade M."/>
            <person name="Akashi H."/>
            <person name="Anderson W.W."/>
            <person name="Aquadro C.F."/>
            <person name="Ardell D.H."/>
            <person name="Arguello R."/>
            <person name="Artieri C.G."/>
            <person name="Barbash D.A."/>
            <person name="Barker D."/>
            <person name="Barsanti P."/>
            <person name="Batterham P."/>
            <person name="Batzoglou S."/>
            <person name="Begun D."/>
            <person name="Bhutkar A."/>
            <person name="Blanco E."/>
            <person name="Bosak S.A."/>
            <person name="Bradley R.K."/>
            <person name="Brand A.D."/>
            <person name="Brent M.R."/>
            <person name="Brooks A.N."/>
            <person name="Brown R.H."/>
            <person name="Butlin R.K."/>
            <person name="Caggese C."/>
            <person name="Calvi B.R."/>
            <person name="Bernardo de Carvalho A."/>
            <person name="Caspi A."/>
            <person name="Castrezana S."/>
            <person name="Celniker S.E."/>
            <person name="Chang J.L."/>
            <person name="Chapple C."/>
            <person name="Chatterji S."/>
            <person name="Chinwalla A."/>
            <person name="Civetta A."/>
            <person name="Clifton S.W."/>
            <person name="Comeron J.M."/>
            <person name="Costello J.C."/>
            <person name="Coyne J.A."/>
            <person name="Daub J."/>
            <person name="David R.G."/>
            <person name="Delcher A.L."/>
            <person name="Delehaunty K."/>
            <person name="Do C.B."/>
            <person name="Ebling H."/>
            <person name="Edwards K."/>
            <person name="Eickbush T."/>
            <person name="Evans J.D."/>
            <person name="Filipski A."/>
            <person name="Findeiss S."/>
            <person name="Freyhult E."/>
            <person name="Fulton L."/>
            <person name="Fulton R."/>
            <person name="Garcia A.C."/>
            <person name="Gardiner A."/>
            <person name="Garfield D.A."/>
            <person name="Garvin B.E."/>
            <person name="Gibson G."/>
            <person name="Gilbert D."/>
            <person name="Gnerre S."/>
            <person name="Godfrey J."/>
            <person name="Good R."/>
            <person name="Gotea V."/>
            <person name="Gravely B."/>
            <person name="Greenberg A.J."/>
            <person name="Griffiths-Jones S."/>
            <person name="Gross S."/>
            <person name="Guigo R."/>
            <person name="Gustafson E.A."/>
            <person name="Haerty W."/>
            <person name="Hahn M.W."/>
            <person name="Halligan D.L."/>
            <person name="Halpern A.L."/>
            <person name="Halter G.M."/>
            <person name="Han M.V."/>
            <person name="Heger A."/>
            <person name="Hillier L."/>
            <person name="Hinrichs A.S."/>
            <person name="Holmes I."/>
            <person name="Hoskins R.A."/>
            <person name="Hubisz M.J."/>
            <person name="Hultmark D."/>
            <person name="Huntley M.A."/>
            <person name="Jaffe D.B."/>
            <person name="Jagadeeshan S."/>
            <person name="Jeck W.R."/>
            <person name="Johnson J."/>
            <person name="Jones C.D."/>
            <person name="Jordan W.C."/>
            <person name="Karpen G.H."/>
            <person name="Kataoka E."/>
            <person name="Keightley P.D."/>
            <person name="Kheradpour P."/>
            <person name="Kirkness E.F."/>
            <person name="Koerich L.B."/>
            <person name="Kristiansen K."/>
            <person name="Kudrna D."/>
            <person name="Kulathinal R.J."/>
            <person name="Kumar S."/>
            <person name="Kwok R."/>
            <person name="Lander E."/>
            <person name="Langley C.H."/>
            <person name="Lapoint R."/>
            <person name="Lazzaro B.P."/>
            <person name="Lee S.J."/>
            <person name="Levesque L."/>
            <person name="Li R."/>
            <person name="Lin C.F."/>
            <person name="Lin M.F."/>
            <person name="Lindblad-Toh K."/>
            <person name="Llopart A."/>
            <person name="Long M."/>
            <person name="Low L."/>
            <person name="Lozovsky E."/>
            <person name="Lu J."/>
            <person name="Luo M."/>
            <person name="Machado C.A."/>
            <person name="Makalowski W."/>
            <person name="Marzo M."/>
            <person name="Matsuda M."/>
            <person name="Matzkin L."/>
            <person name="McAllister B."/>
            <person name="McBride C.S."/>
            <person name="McKernan B."/>
            <person name="McKernan K."/>
            <person name="Mendez-Lago M."/>
            <person name="Minx P."/>
            <person name="Mollenhauer M.U."/>
            <person name="Montooth K."/>
            <person name="Mount S.M."/>
            <person name="Mu X."/>
            <person name="Myers E."/>
            <person name="Negre B."/>
            <person name="Newfeld S."/>
            <person name="Nielsen R."/>
            <person name="Noor M.A."/>
            <person name="O'Grady P."/>
            <person name="Pachter L."/>
            <person name="Papaceit M."/>
            <person name="Parisi M.J."/>
            <person name="Parisi M."/>
            <person name="Parts L."/>
            <person name="Pedersen J.S."/>
            <person name="Pesole G."/>
            <person name="Phillippy A.M."/>
            <person name="Ponting C.P."/>
            <person name="Pop M."/>
            <person name="Porcelli D."/>
            <person name="Powell J.R."/>
            <person name="Prohaska S."/>
            <person name="Pruitt K."/>
            <person name="Puig M."/>
            <person name="Quesneville H."/>
            <person name="Ram K.R."/>
            <person name="Rand D."/>
            <person name="Rasmussen M.D."/>
            <person name="Reed L.K."/>
            <person name="Reenan R."/>
            <person name="Reily A."/>
            <person name="Remington K.A."/>
            <person name="Rieger T.T."/>
            <person name="Ritchie M.G."/>
            <person name="Robin C."/>
            <person name="Rogers Y.H."/>
            <person name="Rohde C."/>
            <person name="Rozas J."/>
            <person name="Rubenfield M.J."/>
            <person name="Ruiz A."/>
            <person name="Russo S."/>
            <person name="Salzberg S.L."/>
            <person name="Sanchez-Gracia A."/>
            <person name="Saranga D.J."/>
            <person name="Sato H."/>
            <person name="Schaeffer S.W."/>
            <person name="Schatz M.C."/>
            <person name="Schlenke T."/>
            <person name="Schwartz R."/>
            <person name="Segarra C."/>
            <person name="Singh R.S."/>
            <person name="Sirot L."/>
            <person name="Sirota M."/>
            <person name="Sisneros N.B."/>
            <person name="Smith C.D."/>
            <person name="Smith T.F."/>
            <person name="Spieth J."/>
            <person name="Stage D.E."/>
            <person name="Stark A."/>
            <person name="Stephan W."/>
            <person name="Strausberg R.L."/>
            <person name="Strempel S."/>
            <person name="Sturgill D."/>
            <person name="Sutton G."/>
            <person name="Sutton G.G."/>
            <person name="Tao W."/>
            <person name="Teichmann S."/>
            <person name="Tobari Y.N."/>
            <person name="Tomimura Y."/>
            <person name="Tsolas J.M."/>
            <person name="Valente V.L."/>
            <person name="Venter E."/>
            <person name="Venter J.C."/>
            <person name="Vicario S."/>
            <person name="Vieira F.G."/>
            <person name="Vilella A.J."/>
            <person name="Villasante A."/>
            <person name="Walenz B."/>
            <person name="Wang J."/>
            <person name="Wasserman M."/>
            <person name="Watts T."/>
            <person name="Wilson D."/>
            <person name="Wilson R.K."/>
            <person name="Wing R.A."/>
            <person name="Wolfner M.F."/>
            <person name="Wong A."/>
            <person name="Wong G.K."/>
            <person name="Wu C.I."/>
            <person name="Wu G."/>
            <person name="Yamamoto D."/>
            <person name="Yang H.P."/>
            <person name="Yang S.P."/>
            <person name="Yorke J.A."/>
            <person name="Yoshida K."/>
            <person name="Zdobnov E."/>
            <person name="Zhang P."/>
            <person name="Zhang Y."/>
            <person name="Zimin A.V."/>
            <person name="Baldwin J."/>
            <person name="Abdouelleil A."/>
            <person name="Abdulkadir J."/>
            <person name="Abebe A."/>
            <person name="Abera B."/>
            <person name="Abreu J."/>
            <person name="Acer S.C."/>
            <person name="Aftuck L."/>
            <person name="Alexander A."/>
            <person name="An P."/>
            <person name="Anderson E."/>
            <person name="Anderson S."/>
            <person name="Arachi H."/>
            <person name="Azer M."/>
            <person name="Bachantsang P."/>
            <person name="Barry A."/>
            <person name="Bayul T."/>
            <person name="Berlin A."/>
            <person name="Bessette D."/>
            <person name="Bloom T."/>
            <person name="Blye J."/>
            <person name="Boguslavskiy L."/>
            <person name="Bonnet C."/>
            <person name="Boukhgalter B."/>
            <person name="Bourzgui I."/>
            <person name="Brown A."/>
            <person name="Cahill P."/>
            <person name="Channer S."/>
            <person name="Cheshatsang Y."/>
            <person name="Chuda L."/>
            <person name="Citroen M."/>
            <person name="Collymore A."/>
            <person name="Cooke P."/>
            <person name="Costello M."/>
            <person name="D'Aco K."/>
            <person name="Daza R."/>
            <person name="De Haan G."/>
            <person name="DeGray S."/>
            <person name="DeMaso C."/>
            <person name="Dhargay N."/>
            <person name="Dooley K."/>
            <person name="Dooley E."/>
            <person name="Doricent M."/>
            <person name="Dorje P."/>
            <person name="Dorjee K."/>
            <person name="Dupes A."/>
            <person name="Elong R."/>
            <person name="Falk J."/>
            <person name="Farina A."/>
            <person name="Faro S."/>
            <person name="Ferguson D."/>
            <person name="Fisher S."/>
            <person name="Foley C.D."/>
            <person name="Franke A."/>
            <person name="Friedrich D."/>
            <person name="Gadbois L."/>
            <person name="Gearin G."/>
            <person name="Gearin C.R."/>
            <person name="Giannoukos G."/>
            <person name="Goode T."/>
            <person name="Graham J."/>
            <person name="Grandbois E."/>
            <person name="Grewal S."/>
            <person name="Gyaltsen K."/>
            <person name="Hafez N."/>
            <person name="Hagos B."/>
            <person name="Hall J."/>
            <person name="Henson C."/>
            <person name="Hollinger A."/>
            <person name="Honan T."/>
            <person name="Huard M.D."/>
            <person name="Hughes L."/>
            <person name="Hurhula B."/>
            <person name="Husby M.E."/>
            <person name="Kamat A."/>
            <person name="Kanga B."/>
            <person name="Kashin S."/>
            <person name="Khazanovich D."/>
            <person name="Kisner P."/>
            <person name="Lance K."/>
            <person name="Lara M."/>
            <person name="Lee W."/>
            <person name="Lennon N."/>
            <person name="Letendre F."/>
            <person name="LeVine R."/>
            <person name="Lipovsky A."/>
            <person name="Liu X."/>
            <person name="Liu J."/>
            <person name="Liu S."/>
            <person name="Lokyitsang T."/>
            <person name="Lokyitsang Y."/>
            <person name="Lubonja R."/>
            <person name="Lui A."/>
            <person name="MacDonald P."/>
            <person name="Magnisalis V."/>
            <person name="Maru K."/>
            <person name="Matthews C."/>
            <person name="McCusker W."/>
            <person name="McDonough S."/>
            <person name="Mehta T."/>
            <person name="Meldrim J."/>
            <person name="Meneus L."/>
            <person name="Mihai O."/>
            <person name="Mihalev A."/>
            <person name="Mihova T."/>
            <person name="Mittelman R."/>
            <person name="Mlenga V."/>
            <person name="Montmayeur A."/>
            <person name="Mulrain L."/>
            <person name="Navidi A."/>
            <person name="Naylor J."/>
            <person name="Negash T."/>
            <person name="Nguyen T."/>
            <person name="Nguyen N."/>
            <person name="Nicol R."/>
            <person name="Norbu C."/>
            <person name="Norbu N."/>
            <person name="Novod N."/>
            <person name="O'Neill B."/>
            <person name="Osman S."/>
            <person name="Markiewicz E."/>
            <person name="Oyono O.L."/>
            <person name="Patti C."/>
            <person name="Phunkhang P."/>
            <person name="Pierre F."/>
            <person name="Priest M."/>
            <person name="Raghuraman S."/>
            <person name="Rege F."/>
            <person name="Reyes R."/>
            <person name="Rise C."/>
            <person name="Rogov P."/>
            <person name="Ross K."/>
            <person name="Ryan E."/>
            <person name="Settipalli S."/>
            <person name="Shea T."/>
            <person name="Sherpa N."/>
            <person name="Shi L."/>
            <person name="Shih D."/>
            <person name="Sparrow T."/>
            <person name="Spaulding J."/>
            <person name="Stalker J."/>
            <person name="Stange-Thomann N."/>
            <person name="Stavropoulos S."/>
            <person name="Stone C."/>
            <person name="Strader C."/>
            <person name="Tesfaye S."/>
            <person name="Thomson T."/>
            <person name="Thoulutsang Y."/>
            <person name="Thoulutsang D."/>
            <person name="Topham K."/>
            <person name="Topping I."/>
            <person name="Tsamla T."/>
            <person name="Vassiliev H."/>
            <person name="Vo A."/>
            <person name="Wangchuk T."/>
            <person name="Wangdi T."/>
            <person name="Weiand M."/>
            <person name="Wilkinson J."/>
            <person name="Wilson A."/>
            <person name="Yadav S."/>
            <person name="Young G."/>
            <person name="Yu Q."/>
            <person name="Zembek L."/>
            <person name="Zhong D."/>
            <person name="Zimmer A."/>
            <person name="Zwirko Z."/>
            <person name="Jaffe D.B."/>
            <person name="Alvarez P."/>
            <person name="Brockman W."/>
            <person name="Butler J."/>
            <person name="Chin C."/>
            <person name="Gnerre S."/>
            <person name="Grabherr M."/>
            <person name="Kleber M."/>
            <person name="Mauceli E."/>
            <person name="MacCallum I."/>
        </authorList>
    </citation>
    <scope>NUCLEOTIDE SEQUENCE [LARGE SCALE GENOMIC DNA]</scope>
    <source>
        <strain evidence="15">Tucson 14030-0811.24</strain>
    </source>
</reference>
<dbReference type="GO" id="GO:0004252">
    <property type="term" value="F:serine-type endopeptidase activity"/>
    <property type="evidence" value="ECO:0007669"/>
    <property type="project" value="UniProtKB-EC"/>
</dbReference>
<dbReference type="FunFam" id="2.40.10.10:FF:000068">
    <property type="entry name" value="transmembrane protease serine 2"/>
    <property type="match status" value="1"/>
</dbReference>
<evidence type="ECO:0000256" key="7">
    <source>
        <dbReference type="ARBA" id="ARBA00022825"/>
    </source>
</evidence>
<evidence type="ECO:0000256" key="3">
    <source>
        <dbReference type="ARBA" id="ARBA00022525"/>
    </source>
</evidence>
<sequence>MHLCGGAIVDKRWILTAAHCVMQEGFTILAGTHNLGDRKQAIYFTPQEVIVHCNYDNPEFTNDIALVRTAEKINLSSVLKALPLGTRYPHSNGKLILTGWGSIKNGDTVYDEVFPELLHTLTFQAVSNKQCNDAWEKSGGIDMGNACAYNDIGKGACSGDSGSPLVFHGKLVGIASYVMACARGLPEMDKKPTTLTMKMMTKTTMMSGEPVDDYICSLLME</sequence>
<evidence type="ECO:0000256" key="9">
    <source>
        <dbReference type="ARBA" id="ARBA00023157"/>
    </source>
</evidence>
<dbReference type="InterPro" id="IPR018114">
    <property type="entry name" value="TRYPSIN_HIS"/>
</dbReference>
<dbReference type="InParanoid" id="A0A0Q9WP94"/>
<dbReference type="InterPro" id="IPR033116">
    <property type="entry name" value="TRYPSIN_SER"/>
</dbReference>
<keyword evidence="8" id="KW-0865">Zymogen</keyword>
<dbReference type="Proteomes" id="UP000007798">
    <property type="component" value="Unassembled WGS sequence"/>
</dbReference>
<feature type="domain" description="Peptidase S1" evidence="13">
    <location>
        <begin position="1"/>
        <end position="220"/>
    </location>
</feature>
<dbReference type="PANTHER" id="PTHR24276:SF91">
    <property type="entry name" value="AT26814P-RELATED"/>
    <property type="match status" value="1"/>
</dbReference>
<keyword evidence="4 12" id="KW-0645">Protease</keyword>